<dbReference type="EMBL" id="BAABKD010000007">
    <property type="protein sequence ID" value="GAA5087294.1"/>
    <property type="molecule type" value="Genomic_DNA"/>
</dbReference>
<dbReference type="PANTHER" id="PTHR12192:SF2">
    <property type="entry name" value="GLUTATHIONE-SPECIFIC GAMMA-GLUTAMYLCYCLOTRANSFERASE 2"/>
    <property type="match status" value="1"/>
</dbReference>
<dbReference type="Gene3D" id="3.10.490.10">
    <property type="entry name" value="Gamma-glutamyl cyclotransferase-like"/>
    <property type="match status" value="1"/>
</dbReference>
<keyword evidence="2" id="KW-0456">Lyase</keyword>
<reference evidence="4" key="1">
    <citation type="journal article" date="2019" name="Int. J. Syst. Evol. Microbiol.">
        <title>The Global Catalogue of Microorganisms (GCM) 10K type strain sequencing project: providing services to taxonomists for standard genome sequencing and annotation.</title>
        <authorList>
            <consortium name="The Broad Institute Genomics Platform"/>
            <consortium name="The Broad Institute Genome Sequencing Center for Infectious Disease"/>
            <person name="Wu L."/>
            <person name="Ma J."/>
        </authorList>
    </citation>
    <scope>NUCLEOTIDE SEQUENCE [LARGE SCALE GENOMIC DNA]</scope>
    <source>
        <strain evidence="4">JCM 18423</strain>
    </source>
</reference>
<keyword evidence="4" id="KW-1185">Reference proteome</keyword>
<comment type="caution">
    <text evidence="3">The sequence shown here is derived from an EMBL/GenBank/DDBJ whole genome shotgun (WGS) entry which is preliminary data.</text>
</comment>
<evidence type="ECO:0000313" key="4">
    <source>
        <dbReference type="Proteomes" id="UP001500227"/>
    </source>
</evidence>
<dbReference type="InterPro" id="IPR036568">
    <property type="entry name" value="GGCT-like_sf"/>
</dbReference>
<organism evidence="3 4">
    <name type="scientific">Paenalcaligenes hermetiae</name>
    <dbReference type="NCBI Taxonomy" id="1157987"/>
    <lineage>
        <taxon>Bacteria</taxon>
        <taxon>Pseudomonadati</taxon>
        <taxon>Pseudomonadota</taxon>
        <taxon>Betaproteobacteria</taxon>
        <taxon>Burkholderiales</taxon>
        <taxon>Alcaligenaceae</taxon>
        <taxon>Paenalcaligenes</taxon>
    </lineage>
</organism>
<dbReference type="CDD" id="cd06661">
    <property type="entry name" value="GGCT_like"/>
    <property type="match status" value="1"/>
</dbReference>
<dbReference type="Pfam" id="PF04752">
    <property type="entry name" value="ChaC"/>
    <property type="match status" value="1"/>
</dbReference>
<evidence type="ECO:0000256" key="1">
    <source>
        <dbReference type="ARBA" id="ARBA00012344"/>
    </source>
</evidence>
<sequence>MWQSLTHWDQKSDVWVFAYGSLIWRPDFEYVEQRAATLHGYHRSLCLWSRINRGTPDTPGVVFALDQGGSCEGIVYRIAANQIKHIFPTLWQREMPSGAYNPKWVDCYLDPHTVVSALAFVINPNTDAYVPTMPLEQLRQVIHAAHGLNGPCIEYVLETAHALKKANIADPKLEHLVQYL</sequence>
<proteinExistence type="predicted"/>
<evidence type="ECO:0000313" key="3">
    <source>
        <dbReference type="EMBL" id="GAA5087294.1"/>
    </source>
</evidence>
<protein>
    <recommendedName>
        <fullName evidence="1">glutathione-specific gamma-glutamylcyclotransferase</fullName>
        <ecNumber evidence="1">4.3.2.7</ecNumber>
    </recommendedName>
</protein>
<dbReference type="Proteomes" id="UP001500227">
    <property type="component" value="Unassembled WGS sequence"/>
</dbReference>
<gene>
    <name evidence="3" type="ORF">GCM10023337_07550</name>
</gene>
<dbReference type="InterPro" id="IPR006840">
    <property type="entry name" value="ChaC"/>
</dbReference>
<evidence type="ECO:0000256" key="2">
    <source>
        <dbReference type="ARBA" id="ARBA00023239"/>
    </source>
</evidence>
<accession>A0ABP9LX49</accession>
<name>A0ABP9LX49_9BURK</name>
<dbReference type="SUPFAM" id="SSF110857">
    <property type="entry name" value="Gamma-glutamyl cyclotransferase-like"/>
    <property type="match status" value="1"/>
</dbReference>
<dbReference type="PANTHER" id="PTHR12192">
    <property type="entry name" value="CATION TRANSPORT PROTEIN CHAC-RELATED"/>
    <property type="match status" value="1"/>
</dbReference>
<dbReference type="InterPro" id="IPR013024">
    <property type="entry name" value="GGCT-like"/>
</dbReference>
<dbReference type="EC" id="4.3.2.7" evidence="1"/>